<dbReference type="EMBL" id="JBGBPQ010000012">
    <property type="protein sequence ID" value="KAL1514910.1"/>
    <property type="molecule type" value="Genomic_DNA"/>
</dbReference>
<protein>
    <submittedName>
        <fullName evidence="2">Uncharacterized protein</fullName>
    </submittedName>
</protein>
<gene>
    <name evidence="2" type="ORF">AB1Y20_003990</name>
</gene>
<sequence>MRVVAPEMVLVEHPGGGVAQLAVSPTVAAKRQAVDAWATAFAARHQHTPPPPAPTLSCTPPSSQRPVEPMLRRQNASRFSWPPDPHQVFAYISLSPQDLSDRAASLLGLSLTIQQVSSLILRKAEDSRFPAYSAYVARWRMQLEEAQ</sequence>
<evidence type="ECO:0000313" key="3">
    <source>
        <dbReference type="Proteomes" id="UP001515480"/>
    </source>
</evidence>
<dbReference type="AlphaFoldDB" id="A0AB34J853"/>
<evidence type="ECO:0000256" key="1">
    <source>
        <dbReference type="SAM" id="MobiDB-lite"/>
    </source>
</evidence>
<dbReference type="Proteomes" id="UP001515480">
    <property type="component" value="Unassembled WGS sequence"/>
</dbReference>
<comment type="caution">
    <text evidence="2">The sequence shown here is derived from an EMBL/GenBank/DDBJ whole genome shotgun (WGS) entry which is preliminary data.</text>
</comment>
<feature type="region of interest" description="Disordered" evidence="1">
    <location>
        <begin position="43"/>
        <end position="79"/>
    </location>
</feature>
<proteinExistence type="predicted"/>
<name>A0AB34J853_PRYPA</name>
<evidence type="ECO:0000313" key="2">
    <source>
        <dbReference type="EMBL" id="KAL1514910.1"/>
    </source>
</evidence>
<accession>A0AB34J853</accession>
<organism evidence="2 3">
    <name type="scientific">Prymnesium parvum</name>
    <name type="common">Toxic golden alga</name>
    <dbReference type="NCBI Taxonomy" id="97485"/>
    <lineage>
        <taxon>Eukaryota</taxon>
        <taxon>Haptista</taxon>
        <taxon>Haptophyta</taxon>
        <taxon>Prymnesiophyceae</taxon>
        <taxon>Prymnesiales</taxon>
        <taxon>Prymnesiaceae</taxon>
        <taxon>Prymnesium</taxon>
    </lineage>
</organism>
<reference evidence="2 3" key="1">
    <citation type="journal article" date="2024" name="Science">
        <title>Giant polyketide synthase enzymes in the biosynthesis of giant marine polyether toxins.</title>
        <authorList>
            <person name="Fallon T.R."/>
            <person name="Shende V.V."/>
            <person name="Wierzbicki I.H."/>
            <person name="Pendleton A.L."/>
            <person name="Watervoot N.F."/>
            <person name="Auber R.P."/>
            <person name="Gonzalez D.J."/>
            <person name="Wisecaver J.H."/>
            <person name="Moore B.S."/>
        </authorList>
    </citation>
    <scope>NUCLEOTIDE SEQUENCE [LARGE SCALE GENOMIC DNA]</scope>
    <source>
        <strain evidence="2 3">12B1</strain>
    </source>
</reference>
<keyword evidence="3" id="KW-1185">Reference proteome</keyword>